<dbReference type="InterPro" id="IPR006153">
    <property type="entry name" value="Cation/H_exchanger_TM"/>
</dbReference>
<comment type="subcellular location">
    <subcellularLocation>
        <location evidence="1">Cell membrane</location>
        <topology evidence="1">Multi-pass membrane protein</topology>
    </subcellularLocation>
</comment>
<evidence type="ECO:0000256" key="10">
    <source>
        <dbReference type="SAM" id="Coils"/>
    </source>
</evidence>
<protein>
    <submittedName>
        <fullName evidence="13">CPA1 family monovalent cation:H+ antiporter</fullName>
    </submittedName>
</protein>
<feature type="transmembrane region" description="Helical" evidence="11">
    <location>
        <begin position="80"/>
        <end position="105"/>
    </location>
</feature>
<evidence type="ECO:0000256" key="8">
    <source>
        <dbReference type="ARBA" id="ARBA00023136"/>
    </source>
</evidence>
<dbReference type="GO" id="GO:0015385">
    <property type="term" value="F:sodium:proton antiporter activity"/>
    <property type="evidence" value="ECO:0007669"/>
    <property type="project" value="InterPro"/>
</dbReference>
<feature type="transmembrane region" description="Helical" evidence="11">
    <location>
        <begin position="304"/>
        <end position="328"/>
    </location>
</feature>
<keyword evidence="14" id="KW-1185">Reference proteome</keyword>
<accession>A0A2M9BZS2</accession>
<dbReference type="GO" id="GO:0005886">
    <property type="term" value="C:plasma membrane"/>
    <property type="evidence" value="ECO:0007669"/>
    <property type="project" value="UniProtKB-SubCell"/>
</dbReference>
<keyword evidence="3" id="KW-1003">Cell membrane</keyword>
<feature type="transmembrane region" description="Helical" evidence="11">
    <location>
        <begin position="212"/>
        <end position="230"/>
    </location>
</feature>
<name>A0A2M9BZS2_9MICO</name>
<comment type="caution">
    <text evidence="13">The sequence shown here is derived from an EMBL/GenBank/DDBJ whole genome shotgun (WGS) entry which is preliminary data.</text>
</comment>
<evidence type="ECO:0000313" key="13">
    <source>
        <dbReference type="EMBL" id="PJJ63573.1"/>
    </source>
</evidence>
<sequence>MELTVFAVIAVITLVTVAAFSQKLGIAAPLILVVVGIVYSFIPGVPPVEIPPDWILMGVLPPLLYAAAINVPLMDFRRNLGTIASLSVVLVIVTAIGVGFLLFALFPELNLAAAIALGAVISPTDAVAATSIAKKLGLPARLITILEGESLVNDATSLVMLKAAIAASAMTFSDFQLGSAVGMFAYSAVVAVAIGLVVGFVTVFVRSKLDNPILDTAISFVVPFIAYIPAEEIGASGVLAVVAAGLFAGHNGARYFGAQERINERSNWRTVEFLLENGVFLLMGLELKAILGQVHEFDLGVDKAVYVGLLVTVLLIVLRFAFIGPLILSLRRRERRLVKTFARFAEGIERAKELEAENPKLARKRERAEKLYERRSTDLEQLRAEGLGLRGGVVLSWAGMRGVVTLAAAQSLPADIPYRPQLILIAFTVSITTLLVQGGTLPWVIKATGIRGSDAAVDRREFATLLDEISEAGLSVLDNPTVELADGMTVSEDVIERVRRDTLLRQESAWERSRAEAAEEVAQMPHMQYRELRLQVLQAERAALLDARSRGTYPSRVLTRAQGMLDIEEARLDTVV</sequence>
<feature type="transmembrane region" description="Helical" evidence="11">
    <location>
        <begin position="184"/>
        <end position="205"/>
    </location>
</feature>
<organism evidence="13 14">
    <name type="scientific">Compostimonas suwonensis</name>
    <dbReference type="NCBI Taxonomy" id="1048394"/>
    <lineage>
        <taxon>Bacteria</taxon>
        <taxon>Bacillati</taxon>
        <taxon>Actinomycetota</taxon>
        <taxon>Actinomycetes</taxon>
        <taxon>Micrococcales</taxon>
        <taxon>Microbacteriaceae</taxon>
        <taxon>Compostimonas</taxon>
    </lineage>
</organism>
<evidence type="ECO:0000256" key="5">
    <source>
        <dbReference type="ARBA" id="ARBA00022989"/>
    </source>
</evidence>
<dbReference type="InterPro" id="IPR018422">
    <property type="entry name" value="Cation/H_exchanger_CPA1"/>
</dbReference>
<dbReference type="OrthoDB" id="57886at2"/>
<feature type="transmembrane region" description="Helical" evidence="11">
    <location>
        <begin position="422"/>
        <end position="445"/>
    </location>
</feature>
<evidence type="ECO:0000256" key="1">
    <source>
        <dbReference type="ARBA" id="ARBA00004651"/>
    </source>
</evidence>
<feature type="transmembrane region" description="Helical" evidence="11">
    <location>
        <begin position="54"/>
        <end position="73"/>
    </location>
</feature>
<feature type="coiled-coil region" evidence="10">
    <location>
        <begin position="351"/>
        <end position="385"/>
    </location>
</feature>
<dbReference type="AlphaFoldDB" id="A0A2M9BZS2"/>
<dbReference type="Proteomes" id="UP000230161">
    <property type="component" value="Unassembled WGS sequence"/>
</dbReference>
<dbReference type="GO" id="GO:0098719">
    <property type="term" value="P:sodium ion import across plasma membrane"/>
    <property type="evidence" value="ECO:0007669"/>
    <property type="project" value="TreeGrafter"/>
</dbReference>
<dbReference type="Pfam" id="PF00999">
    <property type="entry name" value="Na_H_Exchanger"/>
    <property type="match status" value="1"/>
</dbReference>
<keyword evidence="7" id="KW-0406">Ion transport</keyword>
<dbReference type="GO" id="GO:0015386">
    <property type="term" value="F:potassium:proton antiporter activity"/>
    <property type="evidence" value="ECO:0007669"/>
    <property type="project" value="TreeGrafter"/>
</dbReference>
<dbReference type="Gene3D" id="6.10.140.1330">
    <property type="match status" value="1"/>
</dbReference>
<keyword evidence="2" id="KW-0813">Transport</keyword>
<evidence type="ECO:0000256" key="3">
    <source>
        <dbReference type="ARBA" id="ARBA00022475"/>
    </source>
</evidence>
<evidence type="ECO:0000256" key="11">
    <source>
        <dbReference type="SAM" id="Phobius"/>
    </source>
</evidence>
<evidence type="ECO:0000256" key="4">
    <source>
        <dbReference type="ARBA" id="ARBA00022692"/>
    </source>
</evidence>
<feature type="transmembrane region" description="Helical" evidence="11">
    <location>
        <begin position="26"/>
        <end position="42"/>
    </location>
</feature>
<keyword evidence="9" id="KW-0739">Sodium transport</keyword>
<feature type="transmembrane region" description="Helical" evidence="11">
    <location>
        <begin position="273"/>
        <end position="292"/>
    </location>
</feature>
<dbReference type="PANTHER" id="PTHR10110">
    <property type="entry name" value="SODIUM/HYDROGEN EXCHANGER"/>
    <property type="match status" value="1"/>
</dbReference>
<dbReference type="PANTHER" id="PTHR10110:SF86">
    <property type="entry name" value="SODIUM_HYDROGEN EXCHANGER 7"/>
    <property type="match status" value="1"/>
</dbReference>
<dbReference type="GO" id="GO:0051453">
    <property type="term" value="P:regulation of intracellular pH"/>
    <property type="evidence" value="ECO:0007669"/>
    <property type="project" value="TreeGrafter"/>
</dbReference>
<keyword evidence="10" id="KW-0175">Coiled coil</keyword>
<evidence type="ECO:0000256" key="7">
    <source>
        <dbReference type="ARBA" id="ARBA00023065"/>
    </source>
</evidence>
<proteinExistence type="predicted"/>
<evidence type="ECO:0000256" key="6">
    <source>
        <dbReference type="ARBA" id="ARBA00023053"/>
    </source>
</evidence>
<feature type="transmembrane region" description="Helical" evidence="11">
    <location>
        <begin position="236"/>
        <end position="253"/>
    </location>
</feature>
<evidence type="ECO:0000259" key="12">
    <source>
        <dbReference type="Pfam" id="PF00999"/>
    </source>
</evidence>
<gene>
    <name evidence="13" type="ORF">CLV54_1243</name>
</gene>
<dbReference type="EMBL" id="PGFB01000002">
    <property type="protein sequence ID" value="PJJ63573.1"/>
    <property type="molecule type" value="Genomic_DNA"/>
</dbReference>
<evidence type="ECO:0000256" key="9">
    <source>
        <dbReference type="ARBA" id="ARBA00023201"/>
    </source>
</evidence>
<feature type="transmembrane region" description="Helical" evidence="11">
    <location>
        <begin position="6"/>
        <end position="21"/>
    </location>
</feature>
<keyword evidence="6" id="KW-0915">Sodium</keyword>
<feature type="domain" description="Cation/H+ exchanger transmembrane" evidence="12">
    <location>
        <begin position="12"/>
        <end position="446"/>
    </location>
</feature>
<keyword evidence="4 11" id="KW-0812">Transmembrane</keyword>
<reference evidence="13 14" key="1">
    <citation type="submission" date="2017-11" db="EMBL/GenBank/DDBJ databases">
        <title>Genomic Encyclopedia of Archaeal and Bacterial Type Strains, Phase II (KMG-II): From Individual Species to Whole Genera.</title>
        <authorList>
            <person name="Goeker M."/>
        </authorList>
    </citation>
    <scope>NUCLEOTIDE SEQUENCE [LARGE SCALE GENOMIC DNA]</scope>
    <source>
        <strain evidence="13 14">DSM 25625</strain>
    </source>
</reference>
<keyword evidence="8 11" id="KW-0472">Membrane</keyword>
<evidence type="ECO:0000313" key="14">
    <source>
        <dbReference type="Proteomes" id="UP000230161"/>
    </source>
</evidence>
<evidence type="ECO:0000256" key="2">
    <source>
        <dbReference type="ARBA" id="ARBA00022448"/>
    </source>
</evidence>
<keyword evidence="5 11" id="KW-1133">Transmembrane helix</keyword>
<dbReference type="RefSeq" id="WP_100344055.1">
    <property type="nucleotide sequence ID" value="NZ_PGFB01000002.1"/>
</dbReference>